<dbReference type="PANTHER" id="PTHR30383:SF5">
    <property type="entry name" value="SGNH HYDROLASE-TYPE ESTERASE DOMAIN-CONTAINING PROTEIN"/>
    <property type="match status" value="1"/>
</dbReference>
<dbReference type="InterPro" id="IPR013830">
    <property type="entry name" value="SGNH_hydro"/>
</dbReference>
<evidence type="ECO:0000313" key="2">
    <source>
        <dbReference type="EMBL" id="KMM39523.1"/>
    </source>
</evidence>
<sequence>MSKWLFIGDSITDSGRNQDPERLGSGYVRMIKNELESTVQVVNKGVSGNRITDLEKRWQRDVIEANPSVLSISIGINDVWRQLDHPEMKQVYPDDFKERFEGLLNQTSKLINTKLVLMEPTIIKEDVHSKGNQMLVPYVEIVRRLAINYDAILVPTHTVFLERVKQNDVILTTDGVHMTEAGNKLMANTWLEASTPKLLR</sequence>
<name>A0A0J6D2H2_9BACL</name>
<evidence type="ECO:0000313" key="3">
    <source>
        <dbReference type="Proteomes" id="UP000035996"/>
    </source>
</evidence>
<dbReference type="Proteomes" id="UP000035996">
    <property type="component" value="Unassembled WGS sequence"/>
</dbReference>
<dbReference type="Pfam" id="PF13472">
    <property type="entry name" value="Lipase_GDSL_2"/>
    <property type="match status" value="1"/>
</dbReference>
<dbReference type="EMBL" id="LELK01000001">
    <property type="protein sequence ID" value="KMM39523.1"/>
    <property type="molecule type" value="Genomic_DNA"/>
</dbReference>
<reference evidence="2" key="1">
    <citation type="submission" date="2015-06" db="EMBL/GenBank/DDBJ databases">
        <authorList>
            <person name="Liu B."/>
            <person name="Wang J."/>
            <person name="Zhu Y."/>
            <person name="Liu G."/>
            <person name="Chen Q."/>
            <person name="Zheng C."/>
            <person name="Che J."/>
            <person name="Ge C."/>
            <person name="Shi H."/>
            <person name="Pan Z."/>
            <person name="Liu X."/>
        </authorList>
    </citation>
    <scope>NUCLEOTIDE SEQUENCE [LARGE SCALE GENOMIC DNA]</scope>
    <source>
        <strain evidence="2">DSM 16346</strain>
    </source>
</reference>
<dbReference type="PANTHER" id="PTHR30383">
    <property type="entry name" value="THIOESTERASE 1/PROTEASE 1/LYSOPHOSPHOLIPASE L1"/>
    <property type="match status" value="1"/>
</dbReference>
<dbReference type="InterPro" id="IPR036514">
    <property type="entry name" value="SGNH_hydro_sf"/>
</dbReference>
<dbReference type="Gene3D" id="3.40.50.1110">
    <property type="entry name" value="SGNH hydrolase"/>
    <property type="match status" value="1"/>
</dbReference>
<gene>
    <name evidence="2" type="ORF">AB986_10120</name>
</gene>
<protein>
    <submittedName>
        <fullName evidence="2">Hydrolase</fullName>
    </submittedName>
</protein>
<organism evidence="2 3">
    <name type="scientific">Guptibacillus hwajinpoensis</name>
    <dbReference type="NCBI Taxonomy" id="208199"/>
    <lineage>
        <taxon>Bacteria</taxon>
        <taxon>Bacillati</taxon>
        <taxon>Bacillota</taxon>
        <taxon>Bacilli</taxon>
        <taxon>Bacillales</taxon>
        <taxon>Guptibacillaceae</taxon>
        <taxon>Guptibacillus</taxon>
    </lineage>
</organism>
<dbReference type="InterPro" id="IPR051532">
    <property type="entry name" value="Ester_Hydrolysis_Enzymes"/>
</dbReference>
<feature type="domain" description="SGNH hydrolase-type esterase" evidence="1">
    <location>
        <begin position="6"/>
        <end position="185"/>
    </location>
</feature>
<dbReference type="PATRIC" id="fig|157733.3.peg.4332"/>
<dbReference type="SUPFAM" id="SSF52266">
    <property type="entry name" value="SGNH hydrolase"/>
    <property type="match status" value="1"/>
</dbReference>
<dbReference type="OrthoDB" id="9794725at2"/>
<proteinExistence type="predicted"/>
<keyword evidence="2" id="KW-0378">Hydrolase</keyword>
<dbReference type="GO" id="GO:0004622">
    <property type="term" value="F:phosphatidylcholine lysophospholipase activity"/>
    <property type="evidence" value="ECO:0007669"/>
    <property type="project" value="TreeGrafter"/>
</dbReference>
<comment type="caution">
    <text evidence="2">The sequence shown here is derived from an EMBL/GenBank/DDBJ whole genome shotgun (WGS) entry which is preliminary data.</text>
</comment>
<keyword evidence="3" id="KW-1185">Reference proteome</keyword>
<dbReference type="CDD" id="cd01834">
    <property type="entry name" value="SGNH_hydrolase_like_2"/>
    <property type="match status" value="1"/>
</dbReference>
<evidence type="ECO:0000259" key="1">
    <source>
        <dbReference type="Pfam" id="PF13472"/>
    </source>
</evidence>
<dbReference type="STRING" id="157733.AB986_10120"/>
<dbReference type="AlphaFoldDB" id="A0A0J6D2H2"/>
<accession>A0A0J6D2H2</accession>
<dbReference type="RefSeq" id="WP_048310694.1">
    <property type="nucleotide sequence ID" value="NZ_CP119526.1"/>
</dbReference>